<dbReference type="AlphaFoldDB" id="A0A8H3XCT7"/>
<sequence length="560" mass="63059">MTEIKWFGPRPNTATVLAELACLTFTTAWIWNFNELIFPVGDVMIHGLPLIVTYVISYSIADVLNAIFNWFISKYIHDERDLKYLKVIAAKCQELGIYTLLERFYYVCKNICHFDRFIFMFIGFVAALTIFLNFIGFAISTTAPVPGLMPIYSKSLNIDPLAPCGVDNAACPALLQDRFRFMWIQGASNVLINGIPEQLSVNWGDDPKGERKVMVAVVDNDTTINYKFVKDDKYSIPVFSLSTICNTGDPPNFPGFKTPYRKLNLTDQINLTLAVNMDTWLENRWIAEVIDLQQDNLNETTIMTINFVQVLGLNSNCEDAISIKTEKFNLCYPNVGKNITCFMNTHVEKISSTPAGCKNNCPPVSGYGGLNTDRVNYSNPRPVYGDYMHKSLAIYGGHILIPQCIDNSVGCVKSNENNVSQVQDRFAELMYGITASGVMARRSLLSNHGTMINIQSVVRGTAGVIIKFEQGYCLTILIALGSCWIAFIVWLLYAVDYKSKVYNFNHKDQITCDWLLDGQNNDPDRFTKGIDIIIIFIIIVVYGSIIGLIYSNSSYKLEHM</sequence>
<name>A0A8H3XCT7_GIGMA</name>
<reference evidence="2 3" key="1">
    <citation type="journal article" date="2019" name="Environ. Microbiol.">
        <title>At the nexus of three kingdoms: the genome of the mycorrhizal fungus Gigaspora margarita provides insights into plant, endobacterial and fungal interactions.</title>
        <authorList>
            <person name="Venice F."/>
            <person name="Ghignone S."/>
            <person name="Salvioli di Fossalunga A."/>
            <person name="Amselem J."/>
            <person name="Novero M."/>
            <person name="Xianan X."/>
            <person name="Sedzielewska Toro K."/>
            <person name="Morin E."/>
            <person name="Lipzen A."/>
            <person name="Grigoriev I.V."/>
            <person name="Henrissat B."/>
            <person name="Martin F.M."/>
            <person name="Bonfante P."/>
        </authorList>
    </citation>
    <scope>NUCLEOTIDE SEQUENCE [LARGE SCALE GENOMIC DNA]</scope>
    <source>
        <strain evidence="2 3">BEG34</strain>
    </source>
</reference>
<keyword evidence="3" id="KW-1185">Reference proteome</keyword>
<evidence type="ECO:0000313" key="2">
    <source>
        <dbReference type="EMBL" id="KAF0446310.1"/>
    </source>
</evidence>
<dbReference type="EMBL" id="WTPW01001252">
    <property type="protein sequence ID" value="KAF0446310.1"/>
    <property type="molecule type" value="Genomic_DNA"/>
</dbReference>
<feature type="transmembrane region" description="Helical" evidence="1">
    <location>
        <begin position="12"/>
        <end position="31"/>
    </location>
</feature>
<dbReference type="Proteomes" id="UP000439903">
    <property type="component" value="Unassembled WGS sequence"/>
</dbReference>
<keyword evidence="1" id="KW-0812">Transmembrane</keyword>
<keyword evidence="1" id="KW-0472">Membrane</keyword>
<accession>A0A8H3XCT7</accession>
<comment type="caution">
    <text evidence="2">The sequence shown here is derived from an EMBL/GenBank/DDBJ whole genome shotgun (WGS) entry which is preliminary data.</text>
</comment>
<feature type="transmembrane region" description="Helical" evidence="1">
    <location>
        <begin position="474"/>
        <end position="495"/>
    </location>
</feature>
<feature type="transmembrane region" description="Helical" evidence="1">
    <location>
        <begin position="51"/>
        <end position="72"/>
    </location>
</feature>
<proteinExistence type="predicted"/>
<evidence type="ECO:0000256" key="1">
    <source>
        <dbReference type="SAM" id="Phobius"/>
    </source>
</evidence>
<organism evidence="2 3">
    <name type="scientific">Gigaspora margarita</name>
    <dbReference type="NCBI Taxonomy" id="4874"/>
    <lineage>
        <taxon>Eukaryota</taxon>
        <taxon>Fungi</taxon>
        <taxon>Fungi incertae sedis</taxon>
        <taxon>Mucoromycota</taxon>
        <taxon>Glomeromycotina</taxon>
        <taxon>Glomeromycetes</taxon>
        <taxon>Diversisporales</taxon>
        <taxon>Gigasporaceae</taxon>
        <taxon>Gigaspora</taxon>
    </lineage>
</organism>
<feature type="transmembrane region" description="Helical" evidence="1">
    <location>
        <begin position="117"/>
        <end position="139"/>
    </location>
</feature>
<gene>
    <name evidence="2" type="ORF">F8M41_002937</name>
</gene>
<protein>
    <submittedName>
        <fullName evidence="2">Uncharacterized protein</fullName>
    </submittedName>
</protein>
<keyword evidence="1" id="KW-1133">Transmembrane helix</keyword>
<feature type="transmembrane region" description="Helical" evidence="1">
    <location>
        <begin position="532"/>
        <end position="550"/>
    </location>
</feature>
<evidence type="ECO:0000313" key="3">
    <source>
        <dbReference type="Proteomes" id="UP000439903"/>
    </source>
</evidence>
<dbReference type="OrthoDB" id="2427706at2759"/>